<keyword evidence="2" id="KW-0732">Signal</keyword>
<protein>
    <recommendedName>
        <fullName evidence="5">Ig-like domain-containing protein</fullName>
    </recommendedName>
</protein>
<feature type="transmembrane region" description="Helical" evidence="1">
    <location>
        <begin position="269"/>
        <end position="292"/>
    </location>
</feature>
<feature type="signal peptide" evidence="2">
    <location>
        <begin position="1"/>
        <end position="19"/>
    </location>
</feature>
<evidence type="ECO:0000256" key="2">
    <source>
        <dbReference type="SAM" id="SignalP"/>
    </source>
</evidence>
<gene>
    <name evidence="3" type="ORF">V1264_017427</name>
</gene>
<comment type="caution">
    <text evidence="3">The sequence shown here is derived from an EMBL/GenBank/DDBJ whole genome shotgun (WGS) entry which is preliminary data.</text>
</comment>
<evidence type="ECO:0000256" key="1">
    <source>
        <dbReference type="SAM" id="Phobius"/>
    </source>
</evidence>
<keyword evidence="1" id="KW-1133">Transmembrane helix</keyword>
<sequence>MNLLYFGIVVSAILSFCRATATDVTDENYTKETCVTPKGVREGDSANFTCVFRLDVRKHEEDFLVYGFSPDEFEPAKIIAVCNWNKTSGQHACTVTHGYSVHVTTISNRAVIGIDAAKDMNYVCNILPSDPSVTPQHCGLRPRKKTLETITCDAITPVLSGQQASVMCIFSSDVSGADITLEKYNSAESTKPEEILRCNSPTECSIRTQGYVIETKTDTYMRIGIPYASFHQSGFYRCISARPDRASGKCSLKIVEGQSIVEHRCLDNALLYTILVLGMLALAALPIICFLAHTNRLWLPCPASTKRENRRETSERESCDSNKSSELTFCNRDYT</sequence>
<evidence type="ECO:0000313" key="3">
    <source>
        <dbReference type="EMBL" id="KAK7106135.1"/>
    </source>
</evidence>
<feature type="chain" id="PRO_5043054423" description="Ig-like domain-containing protein" evidence="2">
    <location>
        <begin position="20"/>
        <end position="335"/>
    </location>
</feature>
<proteinExistence type="predicted"/>
<organism evidence="3 4">
    <name type="scientific">Littorina saxatilis</name>
    <dbReference type="NCBI Taxonomy" id="31220"/>
    <lineage>
        <taxon>Eukaryota</taxon>
        <taxon>Metazoa</taxon>
        <taxon>Spiralia</taxon>
        <taxon>Lophotrochozoa</taxon>
        <taxon>Mollusca</taxon>
        <taxon>Gastropoda</taxon>
        <taxon>Caenogastropoda</taxon>
        <taxon>Littorinimorpha</taxon>
        <taxon>Littorinoidea</taxon>
        <taxon>Littorinidae</taxon>
        <taxon>Littorina</taxon>
    </lineage>
</organism>
<dbReference type="EMBL" id="JBAMIC010000007">
    <property type="protein sequence ID" value="KAK7106135.1"/>
    <property type="molecule type" value="Genomic_DNA"/>
</dbReference>
<dbReference type="AlphaFoldDB" id="A0AAN9BML6"/>
<evidence type="ECO:0000313" key="4">
    <source>
        <dbReference type="Proteomes" id="UP001374579"/>
    </source>
</evidence>
<keyword evidence="1" id="KW-0472">Membrane</keyword>
<accession>A0AAN9BML6</accession>
<name>A0AAN9BML6_9CAEN</name>
<keyword evidence="1" id="KW-0812">Transmembrane</keyword>
<evidence type="ECO:0008006" key="5">
    <source>
        <dbReference type="Google" id="ProtNLM"/>
    </source>
</evidence>
<keyword evidence="4" id="KW-1185">Reference proteome</keyword>
<dbReference type="Proteomes" id="UP001374579">
    <property type="component" value="Unassembled WGS sequence"/>
</dbReference>
<reference evidence="3 4" key="1">
    <citation type="submission" date="2024-02" db="EMBL/GenBank/DDBJ databases">
        <title>Chromosome-scale genome assembly of the rough periwinkle Littorina saxatilis.</title>
        <authorList>
            <person name="De Jode A."/>
            <person name="Faria R."/>
            <person name="Formenti G."/>
            <person name="Sims Y."/>
            <person name="Smith T.P."/>
            <person name="Tracey A."/>
            <person name="Wood J.M.D."/>
            <person name="Zagrodzka Z.B."/>
            <person name="Johannesson K."/>
            <person name="Butlin R.K."/>
            <person name="Leder E.H."/>
        </authorList>
    </citation>
    <scope>NUCLEOTIDE SEQUENCE [LARGE SCALE GENOMIC DNA]</scope>
    <source>
        <strain evidence="3">Snail1</strain>
        <tissue evidence="3">Muscle</tissue>
    </source>
</reference>